<gene>
    <name evidence="1" type="ORF">PGH07_07680</name>
</gene>
<sequence>MRVLLLLIFPLFVFAKVHYAKLEPYESVTLKSAVSALVMDVDLDAEGSVVDQKRVIYLDDRLDKINLKTSNENLLILQETLKRKESYFHRINKLSTASAAQKDDAFYSFASAKTQYLDMQYKIAQLEDSIEKKSIILNHKYLYEIMVRKGDYVTPGSPLAKVVDASRAKLVLYLDPEELEGIEQKAVYLDGEKSEYKVDKVWKVADEKFISSYRAEIYLDAPEGSFSKLVKVELK</sequence>
<comment type="caution">
    <text evidence="1">The sequence shown here is derived from an EMBL/GenBank/DDBJ whole genome shotgun (WGS) entry which is preliminary data.</text>
</comment>
<protein>
    <recommendedName>
        <fullName evidence="3">HlyD family secretion protein</fullName>
    </recommendedName>
</protein>
<accession>A0ABT7QZ56</accession>
<dbReference type="Proteomes" id="UP001169069">
    <property type="component" value="Unassembled WGS sequence"/>
</dbReference>
<evidence type="ECO:0000313" key="2">
    <source>
        <dbReference type="Proteomes" id="UP001169069"/>
    </source>
</evidence>
<reference evidence="1" key="1">
    <citation type="submission" date="2023-01" db="EMBL/GenBank/DDBJ databases">
        <title>Sulfurovum sp. zt1-1 genome assembly.</title>
        <authorList>
            <person name="Wang J."/>
        </authorList>
    </citation>
    <scope>NUCLEOTIDE SEQUENCE</scope>
    <source>
        <strain evidence="1">Zt1-1</strain>
    </source>
</reference>
<proteinExistence type="predicted"/>
<keyword evidence="2" id="KW-1185">Reference proteome</keyword>
<name>A0ABT7QZ56_9BACT</name>
<dbReference type="RefSeq" id="WP_289413798.1">
    <property type="nucleotide sequence ID" value="NZ_JAQIBD010000002.1"/>
</dbReference>
<dbReference type="EMBL" id="JAQIBD010000002">
    <property type="protein sequence ID" value="MDM5272056.1"/>
    <property type="molecule type" value="Genomic_DNA"/>
</dbReference>
<evidence type="ECO:0000313" key="1">
    <source>
        <dbReference type="EMBL" id="MDM5272056.1"/>
    </source>
</evidence>
<evidence type="ECO:0008006" key="3">
    <source>
        <dbReference type="Google" id="ProtNLM"/>
    </source>
</evidence>
<organism evidence="1 2">
    <name type="scientific">Sulfurovum zhangzhouensis</name>
    <dbReference type="NCBI Taxonomy" id="3019067"/>
    <lineage>
        <taxon>Bacteria</taxon>
        <taxon>Pseudomonadati</taxon>
        <taxon>Campylobacterota</taxon>
        <taxon>Epsilonproteobacteria</taxon>
        <taxon>Campylobacterales</taxon>
        <taxon>Sulfurovaceae</taxon>
        <taxon>Sulfurovum</taxon>
    </lineage>
</organism>